<dbReference type="Proteomes" id="UP001321249">
    <property type="component" value="Unassembled WGS sequence"/>
</dbReference>
<organism evidence="2 3">
    <name type="scientific">Candidatus Lucifugimonas marina</name>
    <dbReference type="NCBI Taxonomy" id="3038979"/>
    <lineage>
        <taxon>Bacteria</taxon>
        <taxon>Bacillati</taxon>
        <taxon>Chloroflexota</taxon>
        <taxon>Dehalococcoidia</taxon>
        <taxon>SAR202 cluster</taxon>
        <taxon>Candidatus Lucifugimonadales</taxon>
        <taxon>Candidatus Lucifugimonadaceae</taxon>
        <taxon>Candidatus Lucifugimonas</taxon>
    </lineage>
</organism>
<evidence type="ECO:0000313" key="4">
    <source>
        <dbReference type="Proteomes" id="UP001321249"/>
    </source>
</evidence>
<dbReference type="Proteomes" id="UP001219901">
    <property type="component" value="Chromosome"/>
</dbReference>
<sequence length="86" mass="9112">MPRFIDIHNEMPEMPAEMVQQVKDRIASGAADEFNATAIDVLAGNDGTAFCITDAPDVASVVSSHTSKGVPMSEHDVHEVVSMGGK</sequence>
<accession>A0AAJ5ZI25</accession>
<keyword evidence="3" id="KW-1185">Reference proteome</keyword>
<dbReference type="Gene3D" id="3.30.70.3090">
    <property type="entry name" value="ORF SCO4226, nickel-binding ferredoxin-like monomer"/>
    <property type="match status" value="1"/>
</dbReference>
<evidence type="ECO:0000313" key="2">
    <source>
        <dbReference type="EMBL" id="WFG39091.1"/>
    </source>
</evidence>
<evidence type="ECO:0000313" key="3">
    <source>
        <dbReference type="Proteomes" id="UP001219901"/>
    </source>
</evidence>
<dbReference type="EMBL" id="CP046147">
    <property type="protein sequence ID" value="WFG39091.1"/>
    <property type="molecule type" value="Genomic_DNA"/>
</dbReference>
<dbReference type="EMBL" id="WMBE01000001">
    <property type="protein sequence ID" value="MDG0866189.1"/>
    <property type="molecule type" value="Genomic_DNA"/>
</dbReference>
<proteinExistence type="predicted"/>
<gene>
    <name evidence="1" type="ORF">GKO46_03780</name>
    <name evidence="2" type="ORF">GKO48_05480</name>
</gene>
<dbReference type="InterPro" id="IPR042557">
    <property type="entry name" value="SCO4226"/>
</dbReference>
<reference evidence="3" key="3">
    <citation type="submission" date="2023-06" db="EMBL/GenBank/DDBJ databases">
        <title>Pangenomics reveal diversification of enzyme families and niche specialization in globally abundant SAR202 bacteria.</title>
        <authorList>
            <person name="Saw J.H.W."/>
        </authorList>
    </citation>
    <scope>NUCLEOTIDE SEQUENCE [LARGE SCALE GENOMIC DNA]</scope>
    <source>
        <strain evidence="3">JH1073</strain>
    </source>
</reference>
<evidence type="ECO:0008006" key="5">
    <source>
        <dbReference type="Google" id="ProtNLM"/>
    </source>
</evidence>
<name>A0AAJ5ZI25_9CHLR</name>
<reference evidence="2" key="2">
    <citation type="journal article" date="2023" name="Nat. Commun.">
        <title>Cultivation of marine bacteria of the SAR202 clade.</title>
        <authorList>
            <person name="Lim Y."/>
            <person name="Seo J.H."/>
            <person name="Giovannoni S.J."/>
            <person name="Kang I."/>
            <person name="Cho J.C."/>
        </authorList>
    </citation>
    <scope>NUCLEOTIDE SEQUENCE</scope>
    <source>
        <strain evidence="2">JH1073</strain>
    </source>
</reference>
<dbReference type="RefSeq" id="WP_342822431.1">
    <property type="nucleotide sequence ID" value="NZ_CP046146.1"/>
</dbReference>
<protein>
    <recommendedName>
        <fullName evidence="5">DUF4242 domain-containing protein</fullName>
    </recommendedName>
</protein>
<reference evidence="3 4" key="1">
    <citation type="submission" date="2019-11" db="EMBL/GenBank/DDBJ databases">
        <authorList>
            <person name="Cho J.-C."/>
        </authorList>
    </citation>
    <scope>NUCLEOTIDE SEQUENCE [LARGE SCALE GENOMIC DNA]</scope>
    <source>
        <strain evidence="2 3">JH1073</strain>
        <strain evidence="1 4">JH702</strain>
    </source>
</reference>
<dbReference type="AlphaFoldDB" id="A0AAJ5ZI25"/>
<evidence type="ECO:0000313" key="1">
    <source>
        <dbReference type="EMBL" id="MDG0866189.1"/>
    </source>
</evidence>